<dbReference type="Pfam" id="PF21788">
    <property type="entry name" value="TNP-like_GBD"/>
    <property type="match status" value="1"/>
</dbReference>
<name>B0XBC8_CULQU</name>
<organism>
    <name type="scientific">Culex quinquefasciatus</name>
    <name type="common">Southern house mosquito</name>
    <name type="synonym">Culex pungens</name>
    <dbReference type="NCBI Taxonomy" id="7176"/>
    <lineage>
        <taxon>Eukaryota</taxon>
        <taxon>Metazoa</taxon>
        <taxon>Ecdysozoa</taxon>
        <taxon>Arthropoda</taxon>
        <taxon>Hexapoda</taxon>
        <taxon>Insecta</taxon>
        <taxon>Pterygota</taxon>
        <taxon>Neoptera</taxon>
        <taxon>Endopterygota</taxon>
        <taxon>Diptera</taxon>
        <taxon>Nematocera</taxon>
        <taxon>Culicoidea</taxon>
        <taxon>Culicidae</taxon>
        <taxon>Culicinae</taxon>
        <taxon>Culicini</taxon>
        <taxon>Culex</taxon>
        <taxon>Culex</taxon>
    </lineage>
</organism>
<dbReference type="Proteomes" id="UP000002320">
    <property type="component" value="Unassembled WGS sequence"/>
</dbReference>
<evidence type="ECO:0000259" key="3">
    <source>
        <dbReference type="Pfam" id="PF21788"/>
    </source>
</evidence>
<dbReference type="PANTHER" id="PTHR47577:SF2">
    <property type="entry name" value="THAP DOMAIN CONTAINING 9"/>
    <property type="match status" value="1"/>
</dbReference>
<gene>
    <name evidence="5" type="primary">6050327</name>
    <name evidence="4" type="ORF">CpipJ_CPIJ016810</name>
</gene>
<reference evidence="4" key="1">
    <citation type="submission" date="2007-03" db="EMBL/GenBank/DDBJ databases">
        <title>Annotation of Culex pipiens quinquefasciatus.</title>
        <authorList>
            <consortium name="The Broad Institute Genome Sequencing Platform"/>
            <person name="Atkinson P.W."/>
            <person name="Hemingway J."/>
            <person name="Christensen B.M."/>
            <person name="Higgs S."/>
            <person name="Kodira C."/>
            <person name="Hannick L."/>
            <person name="Megy K."/>
            <person name="O'Leary S."/>
            <person name="Pearson M."/>
            <person name="Haas B.J."/>
            <person name="Mauceli E."/>
            <person name="Wortman J.R."/>
            <person name="Lee N.H."/>
            <person name="Guigo R."/>
            <person name="Stanke M."/>
            <person name="Alvarado L."/>
            <person name="Amedeo P."/>
            <person name="Antoine C.H."/>
            <person name="Arensburger P."/>
            <person name="Bidwell S.L."/>
            <person name="Crawford M."/>
            <person name="Camaro F."/>
            <person name="Devon K."/>
            <person name="Engels R."/>
            <person name="Hammond M."/>
            <person name="Howarth C."/>
            <person name="Koehrsen M."/>
            <person name="Lawson D."/>
            <person name="Montgomery P."/>
            <person name="Nene V."/>
            <person name="Nusbaum C."/>
            <person name="Puiu D."/>
            <person name="Romero-Severson J."/>
            <person name="Severson D.W."/>
            <person name="Shumway M."/>
            <person name="Sisk P."/>
            <person name="Stolte C."/>
            <person name="Zeng Q."/>
            <person name="Eisenstadt E."/>
            <person name="Fraser-Liggett C."/>
            <person name="Strausberg R."/>
            <person name="Galagan J."/>
            <person name="Birren B."/>
            <person name="Collins F.H."/>
        </authorList>
    </citation>
    <scope>NUCLEOTIDE SEQUENCE [LARGE SCALE GENOMIC DNA]</scope>
    <source>
        <strain evidence="4">JHB</strain>
    </source>
</reference>
<dbReference type="PANTHER" id="PTHR47577">
    <property type="entry name" value="THAP DOMAIN-CONTAINING PROTEIN 6"/>
    <property type="match status" value="1"/>
</dbReference>
<dbReference type="EMBL" id="DS232627">
    <property type="protein sequence ID" value="EDS44219.1"/>
    <property type="molecule type" value="Genomic_DNA"/>
</dbReference>
<proteinExistence type="predicted"/>
<evidence type="ECO:0008006" key="7">
    <source>
        <dbReference type="Google" id="ProtNLM"/>
    </source>
</evidence>
<dbReference type="InterPro" id="IPR048365">
    <property type="entry name" value="TNP-like_RNaseH_N"/>
</dbReference>
<dbReference type="KEGG" id="cqu:CpipJ_CPIJ016810"/>
<protein>
    <recommendedName>
        <fullName evidence="7">DNA transposase THAP9</fullName>
    </recommendedName>
</protein>
<evidence type="ECO:0000259" key="1">
    <source>
        <dbReference type="Pfam" id="PF12017"/>
    </source>
</evidence>
<dbReference type="Pfam" id="PF12017">
    <property type="entry name" value="Tnp_P_element"/>
    <property type="match status" value="1"/>
</dbReference>
<feature type="domain" description="Transposable element P transposase-like GTP-binding insertion" evidence="3">
    <location>
        <begin position="547"/>
        <end position="664"/>
    </location>
</feature>
<reference evidence="5" key="2">
    <citation type="submission" date="2021-02" db="UniProtKB">
        <authorList>
            <consortium name="EnsemblMetazoa"/>
        </authorList>
    </citation>
    <scope>IDENTIFICATION</scope>
    <source>
        <strain evidence="5">JHB</strain>
    </source>
</reference>
<dbReference type="HOGENOM" id="CLU_318647_0_0_1"/>
<keyword evidence="6" id="KW-1185">Reference proteome</keyword>
<evidence type="ECO:0000259" key="2">
    <source>
        <dbReference type="Pfam" id="PF21787"/>
    </source>
</evidence>
<dbReference type="InterPro" id="IPR048366">
    <property type="entry name" value="TNP-like_GBD"/>
</dbReference>
<evidence type="ECO:0000313" key="5">
    <source>
        <dbReference type="EnsemblMetazoa" id="CPIJ016810-PA"/>
    </source>
</evidence>
<accession>B0XBC8</accession>
<dbReference type="Pfam" id="PF21787">
    <property type="entry name" value="TNP-like_RNaseH_N"/>
    <property type="match status" value="1"/>
</dbReference>
<sequence length="913" mass="102023">MEVIAGQDRNLVRCYPANLSAGQSEVTAVAAAHSVSPEAGPYRNLVRYYLPESVAGRSGGSSAGVVQSPREVIAGQDRNLVRCYPANLSAGQSEVTAVAAAHSVSPEAGPYRNLVRYYLPESVAGRSGGSSAGVVQSPREVIAGQDRNLVRCYPANLSAGQSEVTAVAAAHSVSPEAGPYRNLVCYYLPESVAGRSGGSSAGVVQSKAEITDGPMSTMILHDRDVVGNGDDPKTRRRTLRFVGDIPDDLRPEEAVVLVPKMKTQIIRYRKQIRALRAQNKRSLLKVHSMEELCGKLQKLRLTTAVADRALRSFASDNELFRDLALHKMREPYSPVLQAFATTLHFYSPRAYDYVRRMLANKLPHSRSVVRWYENVDGDQGINEQAVQAVKLKADEKAGQGQVLVIGMSMDEMGMRKQITWDSKQKKLNGVAYRFQKCEDGTQQRITAAKSALFFMLTALDDTWKIPIAYYLVDSIKATTQRDIVNEILQKLHDVGATVVSLTFDGTRTNICTANALGCDLRPEHPLRTSFPHPSTGAPVFALLDAVHMMKLVRNTLFSQGTLNTPSGPARWKFIELLNELQKKTGLLLAPKLTDKHVNFQNSKMKVILAVQVLSQAVADALRYLMERDGDFEDCQGMIEFVQTFNDLFDICNSMEQHSTGFKKPLCEANFDEFDAAFKNAEDFIWQITLDDGTPILSSKNKTGFLGFLVDIKSIRGLFKELCMLPEPTEDNVENARVVADVESGTVNEPDLRMQKDVDNFENTQADTDAEERPEPGTVDEAYLHVEYLEIVENPRIDAVAEQRPILTQIFTYRLSQDNLEMYFGKIFVGEERDVDVESYHGYLTTRALNCILEHFHTRFRDLWKCVDDHKDALISKIIDHFHDEMFSEYSKRIVPYKETIRPKLTKLIHFAGN</sequence>
<dbReference type="InterPro" id="IPR021896">
    <property type="entry name" value="THAP9-like_HTH"/>
</dbReference>
<evidence type="ECO:0000313" key="4">
    <source>
        <dbReference type="EMBL" id="EDS44219.1"/>
    </source>
</evidence>
<feature type="domain" description="THAP9-like helix-turn-helix" evidence="1">
    <location>
        <begin position="300"/>
        <end position="371"/>
    </location>
</feature>
<dbReference type="EnsemblMetazoa" id="CPIJ016810-RA">
    <property type="protein sequence ID" value="CPIJ016810-PA"/>
    <property type="gene ID" value="CPIJ016810"/>
</dbReference>
<evidence type="ECO:0000313" key="6">
    <source>
        <dbReference type="Proteomes" id="UP000002320"/>
    </source>
</evidence>
<dbReference type="VEuPathDB" id="VectorBase:CPIJ016810"/>
<feature type="domain" description="Transposable element P transposase-like RNase H" evidence="2">
    <location>
        <begin position="378"/>
        <end position="517"/>
    </location>
</feature>
<dbReference type="AlphaFoldDB" id="B0XBC8"/>
<dbReference type="eggNOG" id="ENOG502QQSX">
    <property type="taxonomic scope" value="Eukaryota"/>
</dbReference>
<dbReference type="InParanoid" id="B0XBC8"/>